<organism evidence="1">
    <name type="scientific">Glycine soja</name>
    <name type="common">Wild soybean</name>
    <dbReference type="NCBI Taxonomy" id="3848"/>
    <lineage>
        <taxon>Eukaryota</taxon>
        <taxon>Viridiplantae</taxon>
        <taxon>Streptophyta</taxon>
        <taxon>Embryophyta</taxon>
        <taxon>Tracheophyta</taxon>
        <taxon>Spermatophyta</taxon>
        <taxon>Magnoliopsida</taxon>
        <taxon>eudicotyledons</taxon>
        <taxon>Gunneridae</taxon>
        <taxon>Pentapetalae</taxon>
        <taxon>rosids</taxon>
        <taxon>fabids</taxon>
        <taxon>Fabales</taxon>
        <taxon>Fabaceae</taxon>
        <taxon>Papilionoideae</taxon>
        <taxon>50 kb inversion clade</taxon>
        <taxon>NPAAA clade</taxon>
        <taxon>indigoferoid/millettioid clade</taxon>
        <taxon>Phaseoleae</taxon>
        <taxon>Glycine</taxon>
        <taxon>Glycine subgen. Soja</taxon>
    </lineage>
</organism>
<sequence length="67" mass="7580">MKLIQLEGGKNGILQSFQNSSKMSKGSFSCANIFYETNNPVTLIISNNKTPLYLSLLLNKEQLQHKY</sequence>
<proteinExistence type="predicted"/>
<protein>
    <submittedName>
        <fullName evidence="1">Uncharacterized protein</fullName>
    </submittedName>
</protein>
<name>A0A0B2QPS4_GLYSO</name>
<reference evidence="1" key="1">
    <citation type="submission" date="2014-07" db="EMBL/GenBank/DDBJ databases">
        <title>Identification of a novel salt tolerance gene in wild soybean by whole-genome sequencing.</title>
        <authorList>
            <person name="Lam H.-M."/>
            <person name="Qi X."/>
            <person name="Li M.-W."/>
            <person name="Liu X."/>
            <person name="Xie M."/>
            <person name="Ni M."/>
            <person name="Xu X."/>
        </authorList>
    </citation>
    <scope>NUCLEOTIDE SEQUENCE [LARGE SCALE GENOMIC DNA]</scope>
    <source>
        <tissue evidence="1">Root</tissue>
    </source>
</reference>
<dbReference type="EMBL" id="KN657509">
    <property type="protein sequence ID" value="KHN22154.1"/>
    <property type="molecule type" value="Genomic_DNA"/>
</dbReference>
<dbReference type="Proteomes" id="UP000053555">
    <property type="component" value="Unassembled WGS sequence"/>
</dbReference>
<accession>A0A0B2QPS4</accession>
<dbReference type="AlphaFoldDB" id="A0A0B2QPS4"/>
<gene>
    <name evidence="1" type="ORF">glysoja_042911</name>
</gene>
<evidence type="ECO:0000313" key="1">
    <source>
        <dbReference type="EMBL" id="KHN22154.1"/>
    </source>
</evidence>